<accession>A0A1H1QDX1</accession>
<name>A0A1H1QDX1_9PSED</name>
<dbReference type="InterPro" id="IPR036390">
    <property type="entry name" value="WH_DNA-bd_sf"/>
</dbReference>
<sequence>MRTVKIGVSHVDDAKARMSAALHGENLGDFISFASVELLWKVLSPRRWELLRALAGQEAMSLRAISRLVRKDLKTVHGDVHALLNAGILERREEGVVFPYDVVHLDFTVSS</sequence>
<protein>
    <submittedName>
        <fullName evidence="1">Predicted transcriptional regulator</fullName>
    </submittedName>
</protein>
<dbReference type="OrthoDB" id="9809537at2"/>
<keyword evidence="2" id="KW-1185">Reference proteome</keyword>
<dbReference type="STRING" id="1392877.SAMN05216221_1311"/>
<evidence type="ECO:0000313" key="2">
    <source>
        <dbReference type="Proteomes" id="UP000243359"/>
    </source>
</evidence>
<reference evidence="2" key="1">
    <citation type="submission" date="2016-10" db="EMBL/GenBank/DDBJ databases">
        <authorList>
            <person name="Varghese N."/>
            <person name="Submissions S."/>
        </authorList>
    </citation>
    <scope>NUCLEOTIDE SEQUENCE [LARGE SCALE GENOMIC DNA]</scope>
    <source>
        <strain evidence="2">KCTC 32247</strain>
    </source>
</reference>
<organism evidence="1 2">
    <name type="scientific">Pseudomonas oryzae</name>
    <dbReference type="NCBI Taxonomy" id="1392877"/>
    <lineage>
        <taxon>Bacteria</taxon>
        <taxon>Pseudomonadati</taxon>
        <taxon>Pseudomonadota</taxon>
        <taxon>Gammaproteobacteria</taxon>
        <taxon>Pseudomonadales</taxon>
        <taxon>Pseudomonadaceae</taxon>
        <taxon>Pseudomonas</taxon>
    </lineage>
</organism>
<evidence type="ECO:0000313" key="1">
    <source>
        <dbReference type="EMBL" id="SDS21477.1"/>
    </source>
</evidence>
<dbReference type="Pfam" id="PF25212">
    <property type="entry name" value="HVO_A0114"/>
    <property type="match status" value="1"/>
</dbReference>
<dbReference type="EMBL" id="LT629751">
    <property type="protein sequence ID" value="SDS21477.1"/>
    <property type="molecule type" value="Genomic_DNA"/>
</dbReference>
<dbReference type="SUPFAM" id="SSF46785">
    <property type="entry name" value="Winged helix' DNA-binding domain"/>
    <property type="match status" value="1"/>
</dbReference>
<gene>
    <name evidence="1" type="ORF">SAMN05216221_1311</name>
</gene>
<dbReference type="AlphaFoldDB" id="A0A1H1QDX1"/>
<dbReference type="Proteomes" id="UP000243359">
    <property type="component" value="Chromosome I"/>
</dbReference>
<proteinExistence type="predicted"/>